<dbReference type="PROSITE" id="PS50994">
    <property type="entry name" value="INTEGRASE"/>
    <property type="match status" value="1"/>
</dbReference>
<dbReference type="PANTHER" id="PTHR46791">
    <property type="entry name" value="EXPRESSED PROTEIN"/>
    <property type="match status" value="1"/>
</dbReference>
<gene>
    <name evidence="4" type="ORF">D9758_011570</name>
</gene>
<dbReference type="PANTHER" id="PTHR46791:SF5">
    <property type="entry name" value="CLR5 DOMAIN-CONTAINING PROTEIN-RELATED"/>
    <property type="match status" value="1"/>
</dbReference>
<evidence type="ECO:0000313" key="4">
    <source>
        <dbReference type="EMBL" id="KAF5344872.1"/>
    </source>
</evidence>
<feature type="compositionally biased region" description="Polar residues" evidence="2">
    <location>
        <begin position="477"/>
        <end position="495"/>
    </location>
</feature>
<comment type="caution">
    <text evidence="4">The sequence shown here is derived from an EMBL/GenBank/DDBJ whole genome shotgun (WGS) entry which is preliminary data.</text>
</comment>
<dbReference type="GO" id="GO:0015074">
    <property type="term" value="P:DNA integration"/>
    <property type="evidence" value="ECO:0007669"/>
    <property type="project" value="InterPro"/>
</dbReference>
<dbReference type="OrthoDB" id="2686689at2759"/>
<name>A0A8H5CQN1_9AGAR</name>
<evidence type="ECO:0000313" key="5">
    <source>
        <dbReference type="Proteomes" id="UP000559256"/>
    </source>
</evidence>
<protein>
    <recommendedName>
        <fullName evidence="3">Integrase catalytic domain-containing protein</fullName>
    </recommendedName>
</protein>
<dbReference type="Proteomes" id="UP000559256">
    <property type="component" value="Unassembled WGS sequence"/>
</dbReference>
<reference evidence="4 5" key="1">
    <citation type="journal article" date="2020" name="ISME J.">
        <title>Uncovering the hidden diversity of litter-decomposition mechanisms in mushroom-forming fungi.</title>
        <authorList>
            <person name="Floudas D."/>
            <person name="Bentzer J."/>
            <person name="Ahren D."/>
            <person name="Johansson T."/>
            <person name="Persson P."/>
            <person name="Tunlid A."/>
        </authorList>
    </citation>
    <scope>NUCLEOTIDE SEQUENCE [LARGE SCALE GENOMIC DNA]</scope>
    <source>
        <strain evidence="4 5">CBS 291.85</strain>
    </source>
</reference>
<dbReference type="InterPro" id="IPR012337">
    <property type="entry name" value="RNaseH-like_sf"/>
</dbReference>
<dbReference type="GO" id="GO:0003723">
    <property type="term" value="F:RNA binding"/>
    <property type="evidence" value="ECO:0007669"/>
    <property type="project" value="UniProtKB-KW"/>
</dbReference>
<evidence type="ECO:0000256" key="1">
    <source>
        <dbReference type="ARBA" id="ARBA00022884"/>
    </source>
</evidence>
<dbReference type="InterPro" id="IPR058913">
    <property type="entry name" value="Integrase_dom_put"/>
</dbReference>
<sequence length="518" mass="58773">MNKSLMTYAAQSIADAFRSLKDNVSQSILIYQGNPGQLQPLRFSTSIHPDDQQTYITSTQQMLADLTEASQRQAEPPYFPPPNLSSLEPRTGQRGRPRKHVDPDVLRNLTSESRITNTQLGEMFGCSSRTIRRHRVINGISPAGPPVYDQTDNGDGTVTRTFYPGRSSNLSDISDHDLDQKVLEIHQLFPNFGRRMYDGALMSQEVRVPREQLRASLNRVLGPTANSFGKRQIQRTQYWVPGPNSLWHNDGQHGLIRYRIVIHGFIDGASRLVLDVVASDNNRAETVYAVFEGICQINMIMKVMCCQVHGYPSRCRGDYGTENVMVAQRMVEVRGPNRGSYIFGKSVHNIRIERLWVEVTAHVGRHWKQFFLHLEINCGFNVENEAHVWLLHFLFLGRLNKQLKDWIAIWNNHTHSGTNKTPNDMYKQGIVQFGNRALPHHLAPVSPNDPVANEEELMEYGMDWHDFEDNNIRSHHNGANNLSDDSTGANPFTSETPDEMSHVEVPTTPCPLPAVNME</sequence>
<feature type="domain" description="Integrase catalytic" evidence="3">
    <location>
        <begin position="239"/>
        <end position="430"/>
    </location>
</feature>
<evidence type="ECO:0000259" key="3">
    <source>
        <dbReference type="PROSITE" id="PS50994"/>
    </source>
</evidence>
<evidence type="ECO:0000256" key="2">
    <source>
        <dbReference type="SAM" id="MobiDB-lite"/>
    </source>
</evidence>
<dbReference type="AlphaFoldDB" id="A0A8H5CQN1"/>
<keyword evidence="1" id="KW-0694">RNA-binding</keyword>
<proteinExistence type="predicted"/>
<feature type="region of interest" description="Disordered" evidence="2">
    <location>
        <begin position="69"/>
        <end position="102"/>
    </location>
</feature>
<keyword evidence="5" id="KW-1185">Reference proteome</keyword>
<feature type="region of interest" description="Disordered" evidence="2">
    <location>
        <begin position="475"/>
        <end position="518"/>
    </location>
</feature>
<organism evidence="4 5">
    <name type="scientific">Tetrapyrgos nigripes</name>
    <dbReference type="NCBI Taxonomy" id="182062"/>
    <lineage>
        <taxon>Eukaryota</taxon>
        <taxon>Fungi</taxon>
        <taxon>Dikarya</taxon>
        <taxon>Basidiomycota</taxon>
        <taxon>Agaricomycotina</taxon>
        <taxon>Agaricomycetes</taxon>
        <taxon>Agaricomycetidae</taxon>
        <taxon>Agaricales</taxon>
        <taxon>Marasmiineae</taxon>
        <taxon>Marasmiaceae</taxon>
        <taxon>Tetrapyrgos</taxon>
    </lineage>
</organism>
<dbReference type="SUPFAM" id="SSF53098">
    <property type="entry name" value="Ribonuclease H-like"/>
    <property type="match status" value="1"/>
</dbReference>
<dbReference type="Pfam" id="PF24764">
    <property type="entry name" value="rva_4"/>
    <property type="match status" value="1"/>
</dbReference>
<accession>A0A8H5CQN1</accession>
<dbReference type="EMBL" id="JAACJM010000117">
    <property type="protein sequence ID" value="KAF5344872.1"/>
    <property type="molecule type" value="Genomic_DNA"/>
</dbReference>
<dbReference type="GO" id="GO:0005634">
    <property type="term" value="C:nucleus"/>
    <property type="evidence" value="ECO:0007669"/>
    <property type="project" value="UniProtKB-ARBA"/>
</dbReference>
<dbReference type="InterPro" id="IPR001584">
    <property type="entry name" value="Integrase_cat-core"/>
</dbReference>